<dbReference type="OrthoDB" id="7818056at2"/>
<accession>A0A443IW24</accession>
<dbReference type="SUPFAM" id="SSF103481">
    <property type="entry name" value="Multidrug resistance efflux transporter EmrE"/>
    <property type="match status" value="2"/>
</dbReference>
<dbReference type="PANTHER" id="PTHR22911">
    <property type="entry name" value="ACYL-MALONYL CONDENSING ENZYME-RELATED"/>
    <property type="match status" value="1"/>
</dbReference>
<feature type="transmembrane region" description="Helical" evidence="1">
    <location>
        <begin position="98"/>
        <end position="116"/>
    </location>
</feature>
<gene>
    <name evidence="4" type="ORF">D2T30_03505</name>
    <name evidence="5" type="ORF">D2T31_14345</name>
    <name evidence="3" type="ORF">D2T33_09265</name>
</gene>
<organism evidence="5 7">
    <name type="scientific">Paenirhodobacter populi</name>
    <dbReference type="NCBI Taxonomy" id="2306993"/>
    <lineage>
        <taxon>Bacteria</taxon>
        <taxon>Pseudomonadati</taxon>
        <taxon>Pseudomonadota</taxon>
        <taxon>Alphaproteobacteria</taxon>
        <taxon>Rhodobacterales</taxon>
        <taxon>Rhodobacter group</taxon>
        <taxon>Paenirhodobacter</taxon>
    </lineage>
</organism>
<keyword evidence="1" id="KW-1133">Transmembrane helix</keyword>
<evidence type="ECO:0000313" key="7">
    <source>
        <dbReference type="Proteomes" id="UP000285295"/>
    </source>
</evidence>
<feature type="transmembrane region" description="Helical" evidence="1">
    <location>
        <begin position="39"/>
        <end position="59"/>
    </location>
</feature>
<keyword evidence="8" id="KW-1185">Reference proteome</keyword>
<proteinExistence type="predicted"/>
<feature type="transmembrane region" description="Helical" evidence="1">
    <location>
        <begin position="231"/>
        <end position="249"/>
    </location>
</feature>
<evidence type="ECO:0000256" key="1">
    <source>
        <dbReference type="SAM" id="Phobius"/>
    </source>
</evidence>
<dbReference type="InterPro" id="IPR000620">
    <property type="entry name" value="EamA_dom"/>
</dbReference>
<sequence>MDRTTRGVALGFASFAIFSLSDASVKLIAGAIPPMQSAFIGALFGCLVLPFLLTPGDRITDVFRTVNRPLWLVRFISYPVGVIGSVTAFTHLSMAEAMVLMFLQPAFVTLMSIFFLKEKVGPQRWIAILLGFVGVLIVLRPGFRELSIGHIGAIFAGLGGATSIVVFRALGQREKKVSLVGAGLAGAIVICGALSLRDFVVPHGAQWAFLAGYGILAALANVLTTRASLMAPATLVGATQYGQMLWAIILDDILFNTRPDMPMLFGMVFILASGALTVLREHKRGLPWPAPIGGERPAAGILVHHGARDREEADDR</sequence>
<feature type="transmembrane region" description="Helical" evidence="1">
    <location>
        <begin position="261"/>
        <end position="279"/>
    </location>
</feature>
<dbReference type="InterPro" id="IPR037185">
    <property type="entry name" value="EmrE-like"/>
</dbReference>
<dbReference type="EMBL" id="SAUZ01000003">
    <property type="protein sequence ID" value="RWR23525.1"/>
    <property type="molecule type" value="Genomic_DNA"/>
</dbReference>
<dbReference type="AlphaFoldDB" id="A0A443K610"/>
<name>A0A443K610_9RHOB</name>
<dbReference type="RefSeq" id="WP_128207665.1">
    <property type="nucleotide sequence ID" value="NZ_JBHRSO010000023.1"/>
</dbReference>
<dbReference type="PANTHER" id="PTHR22911:SF135">
    <property type="entry name" value="BLR4310 PROTEIN"/>
    <property type="match status" value="1"/>
</dbReference>
<accession>A0A443K610</accession>
<evidence type="ECO:0000259" key="2">
    <source>
        <dbReference type="Pfam" id="PF00892"/>
    </source>
</evidence>
<dbReference type="Gene3D" id="1.10.3730.20">
    <property type="match status" value="1"/>
</dbReference>
<evidence type="ECO:0000313" key="6">
    <source>
        <dbReference type="Proteomes" id="UP000284476"/>
    </source>
</evidence>
<dbReference type="GO" id="GO:0016020">
    <property type="term" value="C:membrane"/>
    <property type="evidence" value="ECO:0007669"/>
    <property type="project" value="InterPro"/>
</dbReference>
<protein>
    <submittedName>
        <fullName evidence="5">DMT family transporter</fullName>
    </submittedName>
</protein>
<dbReference type="Proteomes" id="UP000285710">
    <property type="component" value="Unassembled WGS sequence"/>
</dbReference>
<evidence type="ECO:0000313" key="4">
    <source>
        <dbReference type="EMBL" id="RWR23525.1"/>
    </source>
</evidence>
<keyword evidence="1" id="KW-0472">Membrane</keyword>
<dbReference type="Pfam" id="PF00892">
    <property type="entry name" value="EamA"/>
    <property type="match status" value="1"/>
</dbReference>
<keyword evidence="1" id="KW-0812">Transmembrane</keyword>
<feature type="transmembrane region" description="Helical" evidence="1">
    <location>
        <begin position="177"/>
        <end position="195"/>
    </location>
</feature>
<dbReference type="EMBL" id="SAUW01000008">
    <property type="protein sequence ID" value="RWR12285.1"/>
    <property type="molecule type" value="Genomic_DNA"/>
</dbReference>
<comment type="caution">
    <text evidence="5">The sequence shown here is derived from an EMBL/GenBank/DDBJ whole genome shotgun (WGS) entry which is preliminary data.</text>
</comment>
<reference evidence="6 7" key="2">
    <citation type="submission" date="2019-01" db="EMBL/GenBank/DDBJ databases">
        <authorList>
            <person name="Li Y."/>
        </authorList>
    </citation>
    <scope>NUCLEOTIDE SEQUENCE [LARGE SCALE GENOMIC DNA]</scope>
    <source>
        <strain evidence="3 8">2D-5</strain>
        <strain evidence="5 7">D19-10-3-21</strain>
        <strain evidence="4 6">SK2B-1</strain>
    </source>
</reference>
<evidence type="ECO:0000313" key="8">
    <source>
        <dbReference type="Proteomes" id="UP000285710"/>
    </source>
</evidence>
<accession>A0A443JSN8</accession>
<feature type="transmembrane region" description="Helical" evidence="1">
    <location>
        <begin position="207"/>
        <end position="224"/>
    </location>
</feature>
<dbReference type="Proteomes" id="UP000284476">
    <property type="component" value="Unassembled WGS sequence"/>
</dbReference>
<feature type="transmembrane region" description="Helical" evidence="1">
    <location>
        <begin position="125"/>
        <end position="143"/>
    </location>
</feature>
<feature type="transmembrane region" description="Helical" evidence="1">
    <location>
        <begin position="149"/>
        <end position="170"/>
    </location>
</feature>
<evidence type="ECO:0000313" key="5">
    <source>
        <dbReference type="EMBL" id="RWR28219.1"/>
    </source>
</evidence>
<evidence type="ECO:0000313" key="3">
    <source>
        <dbReference type="EMBL" id="RWR12285.1"/>
    </source>
</evidence>
<dbReference type="EMBL" id="SAUX01000016">
    <property type="protein sequence ID" value="RWR28219.1"/>
    <property type="molecule type" value="Genomic_DNA"/>
</dbReference>
<feature type="domain" description="EamA" evidence="2">
    <location>
        <begin position="6"/>
        <end position="139"/>
    </location>
</feature>
<dbReference type="Proteomes" id="UP000285295">
    <property type="component" value="Unassembled WGS sequence"/>
</dbReference>
<feature type="transmembrane region" description="Helical" evidence="1">
    <location>
        <begin position="71"/>
        <end position="92"/>
    </location>
</feature>
<reference evidence="6 7" key="1">
    <citation type="submission" date="2019-01" db="EMBL/GenBank/DDBJ databases">
        <title>Sinorhodobacter populi sp. nov. isolated from the symptomatic bark tissue of Populus euramericana canker.</title>
        <authorList>
            <person name="Xu G."/>
        </authorList>
    </citation>
    <scope>NUCLEOTIDE SEQUENCE [LARGE SCALE GENOMIC DNA]</scope>
    <source>
        <strain evidence="3 8">2D-5</strain>
        <strain evidence="5 7">D19-10-3-21</strain>
        <strain evidence="4 6">SK2B-1</strain>
    </source>
</reference>